<keyword evidence="2" id="KW-1185">Reference proteome</keyword>
<feature type="compositionally biased region" description="Polar residues" evidence="1">
    <location>
        <begin position="37"/>
        <end position="47"/>
    </location>
</feature>
<feature type="compositionally biased region" description="Polar residues" evidence="1">
    <location>
        <begin position="56"/>
        <end position="65"/>
    </location>
</feature>
<evidence type="ECO:0000313" key="2">
    <source>
        <dbReference type="Proteomes" id="UP000887540"/>
    </source>
</evidence>
<dbReference type="Proteomes" id="UP000887540">
    <property type="component" value="Unplaced"/>
</dbReference>
<reference evidence="3" key="1">
    <citation type="submission" date="2022-11" db="UniProtKB">
        <authorList>
            <consortium name="WormBaseParasite"/>
        </authorList>
    </citation>
    <scope>IDENTIFICATION</scope>
</reference>
<evidence type="ECO:0000313" key="3">
    <source>
        <dbReference type="WBParaSite" id="ACRNAN_scaffold220.g22685.t1"/>
    </source>
</evidence>
<name>A0A914DCX7_9BILA</name>
<accession>A0A914DCX7</accession>
<dbReference type="WBParaSite" id="ACRNAN_scaffold220.g22685.t1">
    <property type="protein sequence ID" value="ACRNAN_scaffold220.g22685.t1"/>
    <property type="gene ID" value="ACRNAN_scaffold220.g22685"/>
</dbReference>
<protein>
    <submittedName>
        <fullName evidence="3">Uncharacterized protein</fullName>
    </submittedName>
</protein>
<dbReference type="AlphaFoldDB" id="A0A914DCX7"/>
<evidence type="ECO:0000256" key="1">
    <source>
        <dbReference type="SAM" id="MobiDB-lite"/>
    </source>
</evidence>
<feature type="compositionally biased region" description="Low complexity" evidence="1">
    <location>
        <begin position="1"/>
        <end position="36"/>
    </location>
</feature>
<sequence length="86" mass="9224">MDRRQQNQCNSCDSCNPCNPSSGQQFQSSGLGQTQGFNQSQANSQRVPINRGGQPTGQAFTGGSENLSIYSQQAGYYDQGQGQSIL</sequence>
<feature type="region of interest" description="Disordered" evidence="1">
    <location>
        <begin position="1"/>
        <end position="65"/>
    </location>
</feature>
<organism evidence="2 3">
    <name type="scientific">Acrobeloides nanus</name>
    <dbReference type="NCBI Taxonomy" id="290746"/>
    <lineage>
        <taxon>Eukaryota</taxon>
        <taxon>Metazoa</taxon>
        <taxon>Ecdysozoa</taxon>
        <taxon>Nematoda</taxon>
        <taxon>Chromadorea</taxon>
        <taxon>Rhabditida</taxon>
        <taxon>Tylenchina</taxon>
        <taxon>Cephalobomorpha</taxon>
        <taxon>Cephaloboidea</taxon>
        <taxon>Cephalobidae</taxon>
        <taxon>Acrobeloides</taxon>
    </lineage>
</organism>
<proteinExistence type="predicted"/>